<dbReference type="AlphaFoldDB" id="A0A330HT83"/>
<dbReference type="InterPro" id="IPR023753">
    <property type="entry name" value="FAD/NAD-binding_dom"/>
</dbReference>
<keyword evidence="5" id="KW-1015">Disulfide bond</keyword>
<dbReference type="Pfam" id="PF07992">
    <property type="entry name" value="Pyr_redox_2"/>
    <property type="match status" value="1"/>
</dbReference>
<dbReference type="Pfam" id="PF02852">
    <property type="entry name" value="Pyr_redox_dim"/>
    <property type="match status" value="1"/>
</dbReference>
<keyword evidence="4 10" id="KW-0560">Oxidoreductase</keyword>
<keyword evidence="3 8" id="KW-0274">FAD</keyword>
<gene>
    <name evidence="13" type="ORF">DPM33_04940</name>
</gene>
<dbReference type="EMBL" id="QMBP01000002">
    <property type="protein sequence ID" value="RAZ91831.1"/>
    <property type="molecule type" value="Genomic_DNA"/>
</dbReference>
<feature type="binding site" evidence="8">
    <location>
        <begin position="198"/>
        <end position="205"/>
    </location>
    <ligand>
        <name>NAD(+)</name>
        <dbReference type="ChEBI" id="CHEBI:57540"/>
    </ligand>
</feature>
<dbReference type="Gene3D" id="3.50.50.60">
    <property type="entry name" value="FAD/NAD(P)-binding domain"/>
    <property type="match status" value="2"/>
</dbReference>
<accession>A0A330HT83</accession>
<dbReference type="GO" id="GO:0034599">
    <property type="term" value="P:cellular response to oxidative stress"/>
    <property type="evidence" value="ECO:0007669"/>
    <property type="project" value="TreeGrafter"/>
</dbReference>
<evidence type="ECO:0000256" key="8">
    <source>
        <dbReference type="PIRSR" id="PIRSR000350-3"/>
    </source>
</evidence>
<dbReference type="InterPro" id="IPR016156">
    <property type="entry name" value="FAD/NAD-linked_Rdtase_dimer_sf"/>
</dbReference>
<dbReference type="GO" id="GO:0050660">
    <property type="term" value="F:flavin adenine dinucleotide binding"/>
    <property type="evidence" value="ECO:0007669"/>
    <property type="project" value="InterPro"/>
</dbReference>
<evidence type="ECO:0000259" key="12">
    <source>
        <dbReference type="Pfam" id="PF07992"/>
    </source>
</evidence>
<dbReference type="GO" id="GO:0006749">
    <property type="term" value="P:glutathione metabolic process"/>
    <property type="evidence" value="ECO:0007669"/>
    <property type="project" value="TreeGrafter"/>
</dbReference>
<evidence type="ECO:0000256" key="3">
    <source>
        <dbReference type="ARBA" id="ARBA00022827"/>
    </source>
</evidence>
<dbReference type="Gene3D" id="3.30.390.30">
    <property type="match status" value="1"/>
</dbReference>
<dbReference type="EC" id="1.8.1.7" evidence="13"/>
<dbReference type="InterPro" id="IPR012999">
    <property type="entry name" value="Pyr_OxRdtase_I_AS"/>
</dbReference>
<evidence type="ECO:0000256" key="6">
    <source>
        <dbReference type="ARBA" id="ARBA00023284"/>
    </source>
</evidence>
<dbReference type="InterPro" id="IPR001100">
    <property type="entry name" value="Pyr_nuc-diS_OxRdtase"/>
</dbReference>
<dbReference type="PRINTS" id="PR00411">
    <property type="entry name" value="PNDRDTASEI"/>
</dbReference>
<keyword evidence="14" id="KW-1185">Reference proteome</keyword>
<dbReference type="SUPFAM" id="SSF55424">
    <property type="entry name" value="FAD/NAD-linked reductases, dimerisation (C-terminal) domain"/>
    <property type="match status" value="1"/>
</dbReference>
<dbReference type="GO" id="GO:0045454">
    <property type="term" value="P:cell redox homeostasis"/>
    <property type="evidence" value="ECO:0007669"/>
    <property type="project" value="InterPro"/>
</dbReference>
<dbReference type="PANTHER" id="PTHR42737:SF2">
    <property type="entry name" value="GLUTATHIONE REDUCTASE"/>
    <property type="match status" value="1"/>
</dbReference>
<keyword evidence="8" id="KW-0520">NAD</keyword>
<evidence type="ECO:0000256" key="10">
    <source>
        <dbReference type="RuleBase" id="RU003691"/>
    </source>
</evidence>
<evidence type="ECO:0000256" key="7">
    <source>
        <dbReference type="PIRSR" id="PIRSR000350-2"/>
    </source>
</evidence>
<evidence type="ECO:0000313" key="14">
    <source>
        <dbReference type="Proteomes" id="UP000251558"/>
    </source>
</evidence>
<evidence type="ECO:0000256" key="4">
    <source>
        <dbReference type="ARBA" id="ARBA00023002"/>
    </source>
</evidence>
<protein>
    <submittedName>
        <fullName evidence="13">Glutathione-disulfide reductase</fullName>
        <ecNumber evidence="13">1.8.1.7</ecNumber>
    </submittedName>
</protein>
<dbReference type="Proteomes" id="UP000251558">
    <property type="component" value="Unassembled WGS sequence"/>
</dbReference>
<dbReference type="GO" id="GO:0004362">
    <property type="term" value="F:glutathione-disulfide reductase (NADPH) activity"/>
    <property type="evidence" value="ECO:0007669"/>
    <property type="project" value="UniProtKB-EC"/>
</dbReference>
<evidence type="ECO:0000259" key="11">
    <source>
        <dbReference type="Pfam" id="PF02852"/>
    </source>
</evidence>
<evidence type="ECO:0000313" key="13">
    <source>
        <dbReference type="EMBL" id="RAZ91831.1"/>
    </source>
</evidence>
<keyword evidence="6 10" id="KW-0676">Redox-active center</keyword>
<feature type="binding site" evidence="8">
    <location>
        <position position="335"/>
    </location>
    <ligand>
        <name>FAD</name>
        <dbReference type="ChEBI" id="CHEBI:57692"/>
    </ligand>
</feature>
<dbReference type="NCBIfam" id="NF004776">
    <property type="entry name" value="PRK06116.1"/>
    <property type="match status" value="1"/>
</dbReference>
<dbReference type="PRINTS" id="PR00368">
    <property type="entry name" value="FADPNR"/>
</dbReference>
<feature type="domain" description="Pyridine nucleotide-disulphide oxidoreductase dimerisation" evidence="11">
    <location>
        <begin position="370"/>
        <end position="477"/>
    </location>
</feature>
<evidence type="ECO:0000256" key="5">
    <source>
        <dbReference type="ARBA" id="ARBA00023157"/>
    </source>
</evidence>
<dbReference type="InterPro" id="IPR046952">
    <property type="entry name" value="GSHR/TRXR-like"/>
</dbReference>
<organism evidence="13 14">
    <name type="scientific">Mesorhizobium hawassense</name>
    <dbReference type="NCBI Taxonomy" id="1209954"/>
    <lineage>
        <taxon>Bacteria</taxon>
        <taxon>Pseudomonadati</taxon>
        <taxon>Pseudomonadota</taxon>
        <taxon>Alphaproteobacteria</taxon>
        <taxon>Hyphomicrobiales</taxon>
        <taxon>Phyllobacteriaceae</taxon>
        <taxon>Mesorhizobium</taxon>
    </lineage>
</organism>
<feature type="binding site" evidence="8">
    <location>
        <position position="74"/>
    </location>
    <ligand>
        <name>FAD</name>
        <dbReference type="ChEBI" id="CHEBI:57692"/>
    </ligand>
</feature>
<sequence length="500" mass="53494">MDLIQGTSGASTPAATASALSREAEFDVDLFVIGGGSGGIRAARVASGHGAKVMLAEEYRLGGTCVIRGCVPKKLFVYASRFGNTFDEAAEFGWRLSIPRFDWPSLVAAKDREITRLEGLYGTGQDSAGVEVVRSRAVLEDAHTVRLVKDGRRLRARTILIATGARPELPPFDGIELGITSDDIFDLKTFPRKLVIGGAGYIAIEFAGLFAALGSDVTVVCRGSNVLRGFDEDVRQAVTASYTNRGIKLMLCDSIRRLERPEEHVGGGDRAGRIDVTTEQGGRLVADQVLLAFGRSPNTTSLGLDRAGVKTGTDGSIVVDAGSRTNVPNIYAVGDVSNRFNLTPVAIREGHAFADSVFGEKAWQVDYSNVPTAVFSNPEIGTVGLTELEARAQYHAVDVYKVRFRPLKAAVTGDCEASLLKVIVDCETDRILGIHIFAEEASEMIQVLAIAVGSGATMKDFMSVMAVHPTVGEEIVAMQTPTVRYDRRDASTPHVPSAAL</sequence>
<dbReference type="InterPro" id="IPR004099">
    <property type="entry name" value="Pyr_nucl-diS_OxRdtase_dimer"/>
</dbReference>
<dbReference type="RefSeq" id="WP_112096198.1">
    <property type="nucleotide sequence ID" value="NZ_QMBP01000002.1"/>
</dbReference>
<feature type="active site" description="Proton acceptor" evidence="7">
    <location>
        <position position="468"/>
    </location>
</feature>
<dbReference type="SUPFAM" id="SSF51905">
    <property type="entry name" value="FAD/NAD(P)-binding domain"/>
    <property type="match status" value="1"/>
</dbReference>
<dbReference type="PROSITE" id="PS00076">
    <property type="entry name" value="PYRIDINE_REDOX_1"/>
    <property type="match status" value="1"/>
</dbReference>
<feature type="disulfide bond" description="Redox-active" evidence="9">
    <location>
        <begin position="65"/>
        <end position="70"/>
    </location>
</feature>
<dbReference type="GO" id="GO:0005829">
    <property type="term" value="C:cytosol"/>
    <property type="evidence" value="ECO:0007669"/>
    <property type="project" value="TreeGrafter"/>
</dbReference>
<name>A0A330HT83_9HYPH</name>
<keyword evidence="8" id="KW-0547">Nucleotide-binding</keyword>
<evidence type="ECO:0000256" key="9">
    <source>
        <dbReference type="PIRSR" id="PIRSR000350-4"/>
    </source>
</evidence>
<reference evidence="14" key="1">
    <citation type="submission" date="2018-06" db="EMBL/GenBank/DDBJ databases">
        <authorList>
            <person name="Helene L.C."/>
            <person name="Dall'Agnol R."/>
            <person name="Delamuta J.R."/>
            <person name="Hungria M."/>
        </authorList>
    </citation>
    <scope>NUCLEOTIDE SEQUENCE [LARGE SCALE GENOMIC DNA]</scope>
    <source>
        <strain evidence="14">AC99b</strain>
    </source>
</reference>
<dbReference type="InterPro" id="IPR036188">
    <property type="entry name" value="FAD/NAD-bd_sf"/>
</dbReference>
<proteinExistence type="inferred from homology"/>
<dbReference type="PANTHER" id="PTHR42737">
    <property type="entry name" value="GLUTATHIONE REDUCTASE"/>
    <property type="match status" value="1"/>
</dbReference>
<evidence type="ECO:0000256" key="2">
    <source>
        <dbReference type="ARBA" id="ARBA00022630"/>
    </source>
</evidence>
<evidence type="ECO:0000256" key="1">
    <source>
        <dbReference type="ARBA" id="ARBA00007532"/>
    </source>
</evidence>
<feature type="binding site" evidence="8">
    <location>
        <position position="294"/>
    </location>
    <ligand>
        <name>NAD(+)</name>
        <dbReference type="ChEBI" id="CHEBI:57540"/>
    </ligand>
</feature>
<comment type="cofactor">
    <cofactor evidence="8">
        <name>FAD</name>
        <dbReference type="ChEBI" id="CHEBI:57692"/>
    </cofactor>
    <text evidence="8">Binds 1 FAD per subunit.</text>
</comment>
<reference evidence="13 14" key="2">
    <citation type="submission" date="2018-07" db="EMBL/GenBank/DDBJ databases">
        <title>Diversity of Mesorhizobium strains in Brazil.</title>
        <authorList>
            <person name="Helene L.C.F."/>
            <person name="Dall'Agnol R."/>
            <person name="Delamuta J.R.M."/>
            <person name="Hungria M."/>
        </authorList>
    </citation>
    <scope>NUCLEOTIDE SEQUENCE [LARGE SCALE GENOMIC DNA]</scope>
    <source>
        <strain evidence="13 14">AC99b</strain>
    </source>
</reference>
<feature type="domain" description="FAD/NAD(P)-binding" evidence="12">
    <location>
        <begin position="29"/>
        <end position="350"/>
    </location>
</feature>
<dbReference type="PIRSF" id="PIRSF000350">
    <property type="entry name" value="Mercury_reductase_MerA"/>
    <property type="match status" value="1"/>
</dbReference>
<comment type="caution">
    <text evidence="13">The sequence shown here is derived from an EMBL/GenBank/DDBJ whole genome shotgun (WGS) entry which is preliminary data.</text>
</comment>
<keyword evidence="2 10" id="KW-0285">Flavoprotein</keyword>
<dbReference type="OrthoDB" id="9781772at2"/>
<comment type="similarity">
    <text evidence="1 10">Belongs to the class-I pyridine nucleotide-disulfide oxidoreductase family.</text>
</comment>